<dbReference type="SUPFAM" id="SSF47413">
    <property type="entry name" value="lambda repressor-like DNA-binding domains"/>
    <property type="match status" value="1"/>
</dbReference>
<accession>A0ABY4WXG7</accession>
<gene>
    <name evidence="1" type="ORF">K6Q96_06685</name>
</gene>
<evidence type="ECO:0000313" key="1">
    <source>
        <dbReference type="EMBL" id="USH03674.1"/>
    </source>
</evidence>
<keyword evidence="2" id="KW-1185">Reference proteome</keyword>
<dbReference type="EMBL" id="CP082275">
    <property type="protein sequence ID" value="USH03674.1"/>
    <property type="molecule type" value="Genomic_DNA"/>
</dbReference>
<dbReference type="Proteomes" id="UP001056255">
    <property type="component" value="Chromosome I"/>
</dbReference>
<evidence type="ECO:0000313" key="2">
    <source>
        <dbReference type="Proteomes" id="UP001056255"/>
    </source>
</evidence>
<reference evidence="1" key="1">
    <citation type="submission" date="2021-08" db="EMBL/GenBank/DDBJ databases">
        <authorList>
            <person name="Sakaguchi M."/>
            <person name="Kikuchi T."/>
            <person name="Urbanczyk H."/>
        </authorList>
    </citation>
    <scope>NUCLEOTIDE SEQUENCE</scope>
    <source>
        <strain evidence="1">020920N</strain>
    </source>
</reference>
<organism evidence="1 2">
    <name type="scientific">Grimontia kaedaensis</name>
    <dbReference type="NCBI Taxonomy" id="2872157"/>
    <lineage>
        <taxon>Bacteria</taxon>
        <taxon>Pseudomonadati</taxon>
        <taxon>Pseudomonadota</taxon>
        <taxon>Gammaproteobacteria</taxon>
        <taxon>Vibrionales</taxon>
        <taxon>Vibrionaceae</taxon>
        <taxon>Grimontia</taxon>
    </lineage>
</organism>
<dbReference type="InterPro" id="IPR010982">
    <property type="entry name" value="Lambda_DNA-bd_dom_sf"/>
</dbReference>
<dbReference type="Gene3D" id="1.10.260.40">
    <property type="entry name" value="lambda repressor-like DNA-binding domains"/>
    <property type="match status" value="1"/>
</dbReference>
<dbReference type="RefSeq" id="WP_251878878.1">
    <property type="nucleotide sequence ID" value="NZ_CP082275.1"/>
</dbReference>
<sequence>MNDELYDLLLAHFGTQQSIANTFGVSRPAVAGWKYHVPERVALLCHLSQNISYTYDPSHFQRDKKALKLNCVKPTALPQDSEVTTNDQHVHSEAA</sequence>
<proteinExistence type="predicted"/>
<name>A0ABY4WXG7_9GAMM</name>
<dbReference type="Pfam" id="PF14549">
    <property type="entry name" value="P22_Cro"/>
    <property type="match status" value="1"/>
</dbReference>
<protein>
    <submittedName>
        <fullName evidence="1">Cro/Cl family transcriptional regulator</fullName>
    </submittedName>
</protein>